<dbReference type="GO" id="GO:1990234">
    <property type="term" value="C:transferase complex"/>
    <property type="evidence" value="ECO:0007669"/>
    <property type="project" value="TreeGrafter"/>
</dbReference>
<dbReference type="InterPro" id="IPR033749">
    <property type="entry name" value="Polyprenyl_synt_CS"/>
</dbReference>
<keyword evidence="6" id="KW-0414">Isoprene biosynthesis</keyword>
<dbReference type="PROSITE" id="PS00444">
    <property type="entry name" value="POLYPRENYL_SYNTHASE_2"/>
    <property type="match status" value="1"/>
</dbReference>
<dbReference type="SUPFAM" id="SSF48576">
    <property type="entry name" value="Terpenoid synthases"/>
    <property type="match status" value="1"/>
</dbReference>
<feature type="region of interest" description="Disordered" evidence="11">
    <location>
        <begin position="671"/>
        <end position="693"/>
    </location>
</feature>
<dbReference type="GO" id="GO:0006744">
    <property type="term" value="P:ubiquinone biosynthetic process"/>
    <property type="evidence" value="ECO:0007669"/>
    <property type="project" value="TreeGrafter"/>
</dbReference>
<dbReference type="Pfam" id="PF00348">
    <property type="entry name" value="polyprenyl_synt"/>
    <property type="match status" value="2"/>
</dbReference>
<dbReference type="Proteomes" id="UP000092993">
    <property type="component" value="Unassembled WGS sequence"/>
</dbReference>
<evidence type="ECO:0000256" key="3">
    <source>
        <dbReference type="ARBA" id="ARBA00022679"/>
    </source>
</evidence>
<evidence type="ECO:0000256" key="10">
    <source>
        <dbReference type="ARBA" id="ARBA00032873"/>
    </source>
</evidence>
<dbReference type="InterPro" id="IPR012677">
    <property type="entry name" value="Nucleotide-bd_a/b_plait_sf"/>
</dbReference>
<sequence length="1157" mass="125877">MEGHTKVLAVEVEPQARLVPIDRIAFPTEAPLEAEASVVVVGAGVVRLTGVTLEMQAHMIKALHKAILEVTITMNLDQRKIPTTRITITMHPFLASSMSQQSPPPAIIIRATGIMKFDLRAAERARERLQGSEISGRPGGDKDKDQGTLLVTLRNSATNQPIDDNEVRRKFQQFGDVKAVKPVGERTDQRYVEFYDTRACEEAHDRLRHQGLQDGVMDIIFASDSDDPRGASPRRDEGRGFDRGRDWDEPGSRGRRGGRGGRGRGRGSFMGGDDWDRRGDWSRDRERGRPFEDDYGRGAGRGGGYDDRFDNRGPVGGYGGPGGSAPGAYGGPPPPPPTYVQPPVAAPPVDERLEQAKKVQQLLAALKQPQGGAGTPPRLPSAAAPPPVMPTMPPAANQYYTQPPPMGMPHPQPSYPSAPTLPPPATSGATSGASLGSLPPNILALLQQTGQAQGLQGLTPPPIPPQFLPPPQMVASPSVPGVSTMAPPSDHRSFQQLMNYLSLKLILKFDVTTGGQGLSGAKNCRTQYNLGDSSVLISMLNLSNLRNLLCQVLSLPALHTVVLFTPEGQLVSFASDPYRPKDRVRVIVGLSGEIWQETREQGIGMVDSELGRLLVLPIEQARKDNEVAGEDEEDPLMLLALNAENSVSWEELEDKARKLAKHLEKPVTELSGRLAQAPASPISPRGERGVRPSTLFGRPQELRDRHATMVCSGSAPDFPKFEFCAQQQSTVPPQPQTVLSNDKLFAAPCPPKSPARPDPYTLLAPQLERLRETLLNLLGSSHPSLTEIAKYYFLHPSKQLRPLLVLLFSQATNGLGQGWHLKQWAAECEGAGGRTEELDRPLTRPDVLNDWNPSMPDQTASFQTSFSLQSPRPLLQTPLPPPFPPVHDPPTVTSPPCLLPTQIRLAQIVEMIHVASLLHDDVIDKSPFDVERPLRPPRSVTNFLAALSRLGENEVVELIASVIANLVEGEILQLKAVHGEELGIVGVLPSVGRENWNIYLQKTYLKTASLMAKGARAAVVLGGCKEGEIWKEVAYAYGRNLGIAFQLVDDILDYEAGEGTLGKPGGADLQLGLATGPALFAWEEHPEMGPLIKRKFEEEGDVELARDLVRRSSGVERTRDLARAHADKAREVLAGLPDSEAKGALEVLTERVVKRTW</sequence>
<evidence type="ECO:0000313" key="12">
    <source>
        <dbReference type="EMBL" id="OBZ79390.1"/>
    </source>
</evidence>
<gene>
    <name evidence="12" type="ORF">A0H81_01260</name>
</gene>
<dbReference type="STRING" id="5627.A0A1C7MR94"/>
<organism evidence="12 13">
    <name type="scientific">Grifola frondosa</name>
    <name type="common">Maitake</name>
    <name type="synonym">Polyporus frondosus</name>
    <dbReference type="NCBI Taxonomy" id="5627"/>
    <lineage>
        <taxon>Eukaryota</taxon>
        <taxon>Fungi</taxon>
        <taxon>Dikarya</taxon>
        <taxon>Basidiomycota</taxon>
        <taxon>Agaricomycotina</taxon>
        <taxon>Agaricomycetes</taxon>
        <taxon>Polyporales</taxon>
        <taxon>Grifolaceae</taxon>
        <taxon>Grifola</taxon>
    </lineage>
</organism>
<accession>A0A1C7MR94</accession>
<evidence type="ECO:0000256" key="11">
    <source>
        <dbReference type="SAM" id="MobiDB-lite"/>
    </source>
</evidence>
<feature type="region of interest" description="Disordered" evidence="11">
    <location>
        <begin position="222"/>
        <end position="348"/>
    </location>
</feature>
<dbReference type="GO" id="GO:0008299">
    <property type="term" value="P:isoprenoid biosynthetic process"/>
    <property type="evidence" value="ECO:0007669"/>
    <property type="project" value="UniProtKB-KW"/>
</dbReference>
<dbReference type="Gene3D" id="1.10.600.10">
    <property type="entry name" value="Farnesyl Diphosphate Synthase"/>
    <property type="match status" value="1"/>
</dbReference>
<keyword evidence="4" id="KW-0479">Metal-binding</keyword>
<dbReference type="GO" id="GO:0046872">
    <property type="term" value="F:metal ion binding"/>
    <property type="evidence" value="ECO:0007669"/>
    <property type="project" value="UniProtKB-KW"/>
</dbReference>
<dbReference type="Gene3D" id="3.30.450.30">
    <property type="entry name" value="Dynein light chain 2a, cytoplasmic"/>
    <property type="match status" value="1"/>
</dbReference>
<dbReference type="CDD" id="cd12276">
    <property type="entry name" value="RRM2_MEI2_EAR1_like"/>
    <property type="match status" value="1"/>
</dbReference>
<dbReference type="SUPFAM" id="SSF54928">
    <property type="entry name" value="RNA-binding domain, RBD"/>
    <property type="match status" value="1"/>
</dbReference>
<feature type="compositionally biased region" description="Gly residues" evidence="11">
    <location>
        <begin position="314"/>
        <end position="330"/>
    </location>
</feature>
<feature type="compositionally biased region" description="Low complexity" evidence="11">
    <location>
        <begin position="426"/>
        <end position="435"/>
    </location>
</feature>
<reference evidence="12 13" key="1">
    <citation type="submission" date="2016-03" db="EMBL/GenBank/DDBJ databases">
        <title>Whole genome sequencing of Grifola frondosa 9006-11.</title>
        <authorList>
            <person name="Min B."/>
            <person name="Park H."/>
            <person name="Kim J.-G."/>
            <person name="Cho H."/>
            <person name="Oh Y.-L."/>
            <person name="Kong W.-S."/>
            <person name="Choi I.-G."/>
        </authorList>
    </citation>
    <scope>NUCLEOTIDE SEQUENCE [LARGE SCALE GENOMIC DNA]</scope>
    <source>
        <strain evidence="12 13">9006-11</strain>
    </source>
</reference>
<proteinExistence type="inferred from homology"/>
<dbReference type="OMA" id="VGRENWN"/>
<evidence type="ECO:0000256" key="7">
    <source>
        <dbReference type="ARBA" id="ARBA00032380"/>
    </source>
</evidence>
<protein>
    <recommendedName>
        <fullName evidence="10">(2E,6E)-farnesyl diphosphate synthase</fullName>
    </recommendedName>
    <alternativeName>
        <fullName evidence="9">Dimethylallyltranstransferase</fullName>
    </alternativeName>
    <alternativeName>
        <fullName evidence="8">Farnesyl diphosphate synthase</fullName>
    </alternativeName>
    <alternativeName>
        <fullName evidence="7">Geranyltranstransferase</fullName>
    </alternativeName>
</protein>
<keyword evidence="5" id="KW-0460">Magnesium</keyword>
<feature type="compositionally biased region" description="Basic and acidic residues" evidence="11">
    <location>
        <begin position="274"/>
        <end position="296"/>
    </location>
</feature>
<dbReference type="Gene3D" id="3.30.70.330">
    <property type="match status" value="1"/>
</dbReference>
<keyword evidence="13" id="KW-1185">Reference proteome</keyword>
<evidence type="ECO:0000256" key="1">
    <source>
        <dbReference type="ARBA" id="ARBA00001946"/>
    </source>
</evidence>
<feature type="region of interest" description="Disordered" evidence="11">
    <location>
        <begin position="404"/>
        <end position="435"/>
    </location>
</feature>
<evidence type="ECO:0000313" key="13">
    <source>
        <dbReference type="Proteomes" id="UP000092993"/>
    </source>
</evidence>
<dbReference type="InterPro" id="IPR035979">
    <property type="entry name" value="RBD_domain_sf"/>
</dbReference>
<comment type="cofactor">
    <cofactor evidence="1">
        <name>Mg(2+)</name>
        <dbReference type="ChEBI" id="CHEBI:18420"/>
    </cofactor>
</comment>
<dbReference type="OrthoDB" id="9927103at2759"/>
<dbReference type="GO" id="GO:0004659">
    <property type="term" value="F:prenyltransferase activity"/>
    <property type="evidence" value="ECO:0007669"/>
    <property type="project" value="InterPro"/>
</dbReference>
<dbReference type="GO" id="GO:0003676">
    <property type="term" value="F:nucleic acid binding"/>
    <property type="evidence" value="ECO:0007669"/>
    <property type="project" value="InterPro"/>
</dbReference>
<dbReference type="InterPro" id="IPR008949">
    <property type="entry name" value="Isoprenoid_synthase_dom_sf"/>
</dbReference>
<feature type="compositionally biased region" description="Pro residues" evidence="11">
    <location>
        <begin position="331"/>
        <end position="346"/>
    </location>
</feature>
<comment type="similarity">
    <text evidence="2">Belongs to the FPP/GGPP synthase family.</text>
</comment>
<evidence type="ECO:0000256" key="5">
    <source>
        <dbReference type="ARBA" id="ARBA00022842"/>
    </source>
</evidence>
<evidence type="ECO:0000256" key="6">
    <source>
        <dbReference type="ARBA" id="ARBA00023229"/>
    </source>
</evidence>
<evidence type="ECO:0000256" key="9">
    <source>
        <dbReference type="ARBA" id="ARBA00032448"/>
    </source>
</evidence>
<dbReference type="PANTHER" id="PTHR12001">
    <property type="entry name" value="GERANYLGERANYL PYROPHOSPHATE SYNTHASE"/>
    <property type="match status" value="1"/>
</dbReference>
<evidence type="ECO:0000256" key="2">
    <source>
        <dbReference type="ARBA" id="ARBA00006706"/>
    </source>
</evidence>
<dbReference type="CDD" id="cd00685">
    <property type="entry name" value="Trans_IPPS_HT"/>
    <property type="match status" value="1"/>
</dbReference>
<feature type="compositionally biased region" description="Basic residues" evidence="11">
    <location>
        <begin position="253"/>
        <end position="265"/>
    </location>
</feature>
<feature type="compositionally biased region" description="Basic and acidic residues" evidence="11">
    <location>
        <begin position="226"/>
        <end position="252"/>
    </location>
</feature>
<name>A0A1C7MR94_GRIFR</name>
<feature type="compositionally biased region" description="Pro residues" evidence="11">
    <location>
        <begin position="404"/>
        <end position="425"/>
    </location>
</feature>
<comment type="caution">
    <text evidence="12">The sequence shown here is derived from an EMBL/GenBank/DDBJ whole genome shotgun (WGS) entry which is preliminary data.</text>
</comment>
<dbReference type="AlphaFoldDB" id="A0A1C7MR94"/>
<evidence type="ECO:0000256" key="4">
    <source>
        <dbReference type="ARBA" id="ARBA00022723"/>
    </source>
</evidence>
<dbReference type="InterPro" id="IPR000092">
    <property type="entry name" value="Polyprenyl_synt"/>
</dbReference>
<keyword evidence="3" id="KW-0808">Transferase</keyword>
<dbReference type="EMBL" id="LUGG01000001">
    <property type="protein sequence ID" value="OBZ79390.1"/>
    <property type="molecule type" value="Genomic_DNA"/>
</dbReference>
<evidence type="ECO:0000256" key="8">
    <source>
        <dbReference type="ARBA" id="ARBA00032424"/>
    </source>
</evidence>
<dbReference type="PANTHER" id="PTHR12001:SF69">
    <property type="entry name" value="ALL TRANS-POLYPRENYL-DIPHOSPHATE SYNTHASE PDSS1"/>
    <property type="match status" value="1"/>
</dbReference>